<accession>A0A6J4MVD7</accession>
<evidence type="ECO:0000313" key="1">
    <source>
        <dbReference type="EMBL" id="CAA9369786.1"/>
    </source>
</evidence>
<proteinExistence type="predicted"/>
<dbReference type="AlphaFoldDB" id="A0A6J4MVD7"/>
<dbReference type="EMBL" id="CADCTR010002802">
    <property type="protein sequence ID" value="CAA9369786.1"/>
    <property type="molecule type" value="Genomic_DNA"/>
</dbReference>
<organism evidence="1">
    <name type="scientific">uncultured Chloroflexia bacterium</name>
    <dbReference type="NCBI Taxonomy" id="1672391"/>
    <lineage>
        <taxon>Bacteria</taxon>
        <taxon>Bacillati</taxon>
        <taxon>Chloroflexota</taxon>
        <taxon>Chloroflexia</taxon>
        <taxon>environmental samples</taxon>
    </lineage>
</organism>
<sequence length="80" mass="8545">MDMVPHKEASLTCANVADWSSGAGLGVARRSRTLSRARSRPRGTISPRCAKRHRLLVPRACLGLDRRGTLAAAAAPTFSC</sequence>
<protein>
    <submittedName>
        <fullName evidence="1">Uncharacterized protein</fullName>
    </submittedName>
</protein>
<name>A0A6J4MVD7_9CHLR</name>
<reference evidence="1" key="1">
    <citation type="submission" date="2020-02" db="EMBL/GenBank/DDBJ databases">
        <authorList>
            <person name="Meier V. D."/>
        </authorList>
    </citation>
    <scope>NUCLEOTIDE SEQUENCE</scope>
    <source>
        <strain evidence="1">AVDCRST_MAG93</strain>
    </source>
</reference>
<gene>
    <name evidence="1" type="ORF">AVDCRST_MAG93-8322</name>
</gene>